<accession>A0AAV7VMY2</accession>
<keyword evidence="1" id="KW-0175">Coiled coil</keyword>
<evidence type="ECO:0000256" key="1">
    <source>
        <dbReference type="SAM" id="Coils"/>
    </source>
</evidence>
<feature type="coiled-coil region" evidence="1">
    <location>
        <begin position="62"/>
        <end position="89"/>
    </location>
</feature>
<name>A0AAV7VMY2_PLEWA</name>
<dbReference type="InterPro" id="IPR004244">
    <property type="entry name" value="Transposase_22"/>
</dbReference>
<dbReference type="PANTHER" id="PTHR11505">
    <property type="entry name" value="L1 TRANSPOSABLE ELEMENT-RELATED"/>
    <property type="match status" value="1"/>
</dbReference>
<comment type="caution">
    <text evidence="2">The sequence shown here is derived from an EMBL/GenBank/DDBJ whole genome shotgun (WGS) entry which is preliminary data.</text>
</comment>
<dbReference type="Gene3D" id="3.30.70.1820">
    <property type="entry name" value="L1 transposable element, RRM domain"/>
    <property type="match status" value="1"/>
</dbReference>
<sequence>MREWPLMEEELQSPLVDLHSKLANMITKQMQALKSDLVFGLANISKEIRALGEREATNKDNIITLNQDLEKLQKTNAKLEEKIACLWEKCTDLEDRSRRDNMQILHVWQVEEGEDIMCFFTALFQVILQDDKVDNIPIIRVHSAGALRSETDYRSQDILVKLDSSPLKGRILSAARKMEVPMLDRLIEHYQDLSQATLNK</sequence>
<evidence type="ECO:0000313" key="3">
    <source>
        <dbReference type="Proteomes" id="UP001066276"/>
    </source>
</evidence>
<dbReference type="EMBL" id="JANPWB010000003">
    <property type="protein sequence ID" value="KAJ1201985.1"/>
    <property type="molecule type" value="Genomic_DNA"/>
</dbReference>
<keyword evidence="3" id="KW-1185">Reference proteome</keyword>
<evidence type="ECO:0000313" key="2">
    <source>
        <dbReference type="EMBL" id="KAJ1201985.1"/>
    </source>
</evidence>
<gene>
    <name evidence="2" type="ORF">NDU88_005789</name>
</gene>
<protein>
    <submittedName>
        <fullName evidence="2">Uncharacterized protein</fullName>
    </submittedName>
</protein>
<dbReference type="Proteomes" id="UP001066276">
    <property type="component" value="Chromosome 2_1"/>
</dbReference>
<reference evidence="2" key="1">
    <citation type="journal article" date="2022" name="bioRxiv">
        <title>Sequencing and chromosome-scale assembly of the giantPleurodeles waltlgenome.</title>
        <authorList>
            <person name="Brown T."/>
            <person name="Elewa A."/>
            <person name="Iarovenko S."/>
            <person name="Subramanian E."/>
            <person name="Araus A.J."/>
            <person name="Petzold A."/>
            <person name="Susuki M."/>
            <person name="Suzuki K.-i.T."/>
            <person name="Hayashi T."/>
            <person name="Toyoda A."/>
            <person name="Oliveira C."/>
            <person name="Osipova E."/>
            <person name="Leigh N.D."/>
            <person name="Simon A."/>
            <person name="Yun M.H."/>
        </authorList>
    </citation>
    <scope>NUCLEOTIDE SEQUENCE</scope>
    <source>
        <strain evidence="2">20211129_DDA</strain>
        <tissue evidence="2">Liver</tissue>
    </source>
</reference>
<dbReference type="AlphaFoldDB" id="A0AAV7VMY2"/>
<organism evidence="2 3">
    <name type="scientific">Pleurodeles waltl</name>
    <name type="common">Iberian ribbed newt</name>
    <dbReference type="NCBI Taxonomy" id="8319"/>
    <lineage>
        <taxon>Eukaryota</taxon>
        <taxon>Metazoa</taxon>
        <taxon>Chordata</taxon>
        <taxon>Craniata</taxon>
        <taxon>Vertebrata</taxon>
        <taxon>Euteleostomi</taxon>
        <taxon>Amphibia</taxon>
        <taxon>Batrachia</taxon>
        <taxon>Caudata</taxon>
        <taxon>Salamandroidea</taxon>
        <taxon>Salamandridae</taxon>
        <taxon>Pleurodelinae</taxon>
        <taxon>Pleurodeles</taxon>
    </lineage>
</organism>
<proteinExistence type="predicted"/>